<reference evidence="2 3" key="1">
    <citation type="submission" date="2020-08" db="EMBL/GenBank/DDBJ databases">
        <title>Genomic Encyclopedia of Type Strains, Phase IV (KMG-IV): sequencing the most valuable type-strain genomes for metagenomic binning, comparative biology and taxonomic classification.</title>
        <authorList>
            <person name="Goeker M."/>
        </authorList>
    </citation>
    <scope>NUCLEOTIDE SEQUENCE [LARGE SCALE GENOMIC DNA]</scope>
    <source>
        <strain evidence="2 3">DSM 2461</strain>
    </source>
</reference>
<dbReference type="SUPFAM" id="SSF47240">
    <property type="entry name" value="Ferritin-like"/>
    <property type="match status" value="1"/>
</dbReference>
<evidence type="ECO:0000256" key="1">
    <source>
        <dbReference type="SAM" id="SignalP"/>
    </source>
</evidence>
<sequence length="171" mass="19139">MKKMNMTIILTVMTAAVLSAGTIGSSSVDVDKFYSLEDMFRYAMEDEHMALAEYEAIMEKFDVDRPYANIAKSEETHISYLNKLYETYGFDIPRIDTDAHVVIPSSLAEAAQVGVDAEIANIAMYEKFLDQDLPDDVREVFTFLKNGSENHLASFQRQLAAGGGGRFRSRA</sequence>
<dbReference type="InterPro" id="IPR009078">
    <property type="entry name" value="Ferritin-like_SF"/>
</dbReference>
<evidence type="ECO:0000313" key="3">
    <source>
        <dbReference type="Proteomes" id="UP000587760"/>
    </source>
</evidence>
<feature type="signal peptide" evidence="1">
    <location>
        <begin position="1"/>
        <end position="20"/>
    </location>
</feature>
<feature type="chain" id="PRO_5032938147" description="DUF2202 domain-containing protein" evidence="1">
    <location>
        <begin position="21"/>
        <end position="171"/>
    </location>
</feature>
<dbReference type="InterPro" id="IPR019243">
    <property type="entry name" value="DUF2202"/>
</dbReference>
<name>A0A841R9K0_9SPIO</name>
<dbReference type="AlphaFoldDB" id="A0A841R9K0"/>
<dbReference type="RefSeq" id="WP_184745818.1">
    <property type="nucleotide sequence ID" value="NZ_JACHGJ010000002.1"/>
</dbReference>
<evidence type="ECO:0000313" key="2">
    <source>
        <dbReference type="EMBL" id="MBB6480041.1"/>
    </source>
</evidence>
<proteinExistence type="predicted"/>
<dbReference type="InterPro" id="IPR012347">
    <property type="entry name" value="Ferritin-like"/>
</dbReference>
<dbReference type="Gene3D" id="1.20.1260.10">
    <property type="match status" value="1"/>
</dbReference>
<gene>
    <name evidence="2" type="ORF">HNR50_001699</name>
</gene>
<comment type="caution">
    <text evidence="2">The sequence shown here is derived from an EMBL/GenBank/DDBJ whole genome shotgun (WGS) entry which is preliminary data.</text>
</comment>
<evidence type="ECO:0008006" key="4">
    <source>
        <dbReference type="Google" id="ProtNLM"/>
    </source>
</evidence>
<dbReference type="Proteomes" id="UP000587760">
    <property type="component" value="Unassembled WGS sequence"/>
</dbReference>
<dbReference type="CDD" id="cd01048">
    <property type="entry name" value="Ferritin_like_AB2"/>
    <property type="match status" value="1"/>
</dbReference>
<protein>
    <recommendedName>
        <fullName evidence="4">DUF2202 domain-containing protein</fullName>
    </recommendedName>
</protein>
<organism evidence="2 3">
    <name type="scientific">Spirochaeta isovalerica</name>
    <dbReference type="NCBI Taxonomy" id="150"/>
    <lineage>
        <taxon>Bacteria</taxon>
        <taxon>Pseudomonadati</taxon>
        <taxon>Spirochaetota</taxon>
        <taxon>Spirochaetia</taxon>
        <taxon>Spirochaetales</taxon>
        <taxon>Spirochaetaceae</taxon>
        <taxon>Spirochaeta</taxon>
    </lineage>
</organism>
<accession>A0A841R9K0</accession>
<dbReference type="EMBL" id="JACHGJ010000002">
    <property type="protein sequence ID" value="MBB6480041.1"/>
    <property type="molecule type" value="Genomic_DNA"/>
</dbReference>
<keyword evidence="1" id="KW-0732">Signal</keyword>
<keyword evidence="3" id="KW-1185">Reference proteome</keyword>